<comment type="similarity">
    <text evidence="1">Belongs to the ABC transporter superfamily.</text>
</comment>
<dbReference type="InterPro" id="IPR013563">
    <property type="entry name" value="Oligopep_ABC_C"/>
</dbReference>
<dbReference type="InterPro" id="IPR017871">
    <property type="entry name" value="ABC_transporter-like_CS"/>
</dbReference>
<feature type="region of interest" description="Disordered" evidence="5">
    <location>
        <begin position="270"/>
        <end position="300"/>
    </location>
</feature>
<evidence type="ECO:0000256" key="5">
    <source>
        <dbReference type="SAM" id="MobiDB-lite"/>
    </source>
</evidence>
<evidence type="ECO:0000256" key="4">
    <source>
        <dbReference type="ARBA" id="ARBA00022840"/>
    </source>
</evidence>
<keyword evidence="3" id="KW-0547">Nucleotide-binding</keyword>
<reference evidence="7 8" key="1">
    <citation type="journal article" date="2007" name="Int. J. Syst. Evol. Microbiol.">
        <title>Natronorubrum sulfidifaciens sp. nov., an extremely haloalkaliphilic archaeon isolated from Aiding salt lake in Xin-Jiang, China.</title>
        <authorList>
            <person name="Cui H.L."/>
            <person name="Tohty D."/>
            <person name="Liu H.C."/>
            <person name="Liu S.J."/>
            <person name="Oren A."/>
            <person name="Zhou P.J."/>
        </authorList>
    </citation>
    <scope>NUCLEOTIDE SEQUENCE [LARGE SCALE GENOMIC DNA]</scope>
    <source>
        <strain evidence="7 8">7-3</strain>
    </source>
</reference>
<dbReference type="GO" id="GO:0005524">
    <property type="term" value="F:ATP binding"/>
    <property type="evidence" value="ECO:0007669"/>
    <property type="project" value="UniProtKB-KW"/>
</dbReference>
<gene>
    <name evidence="7" type="ORF">GCU68_10370</name>
</gene>
<dbReference type="Gene3D" id="3.40.50.300">
    <property type="entry name" value="P-loop containing nucleotide triphosphate hydrolases"/>
    <property type="match status" value="1"/>
</dbReference>
<evidence type="ECO:0000259" key="6">
    <source>
        <dbReference type="PROSITE" id="PS50893"/>
    </source>
</evidence>
<dbReference type="SUPFAM" id="SSF52540">
    <property type="entry name" value="P-loop containing nucleoside triphosphate hydrolases"/>
    <property type="match status" value="1"/>
</dbReference>
<evidence type="ECO:0000313" key="8">
    <source>
        <dbReference type="Proteomes" id="UP000326170"/>
    </source>
</evidence>
<accession>A0A5P9P434</accession>
<proteinExistence type="inferred from homology"/>
<evidence type="ECO:0000256" key="2">
    <source>
        <dbReference type="ARBA" id="ARBA00022448"/>
    </source>
</evidence>
<dbReference type="SMART" id="SM00382">
    <property type="entry name" value="AAA"/>
    <property type="match status" value="1"/>
</dbReference>
<dbReference type="Proteomes" id="UP000326170">
    <property type="component" value="Chromosome"/>
</dbReference>
<protein>
    <submittedName>
        <fullName evidence="7">ATP-binding cassette domain-containing protein</fullName>
    </submittedName>
</protein>
<evidence type="ECO:0000256" key="3">
    <source>
        <dbReference type="ARBA" id="ARBA00022741"/>
    </source>
</evidence>
<evidence type="ECO:0000313" key="7">
    <source>
        <dbReference type="EMBL" id="QFU82904.1"/>
    </source>
</evidence>
<sequence>MTSVTDGRPEDDQPLLSVRNLTKHYPLTDGLLGTETGRVRAVDGIDFDVYPGETVGLVGESGCGKSTAARALLGLEEPTAGTVVFDGEDVTAFDDAACKRFRRRAQLLFQDPDSSLDPRMSVGDAIAEPLLVQGLTAATRRREIVADLLERVGLSAADAERYPHELSGGQKQRVGLARALSVNPDLLVADEPTAALDVSVQSEILALLADLQASVGLSIVLISHDLGVVRQLCDRIAVMYLGEIVERGPTEDVFTDPQHPYTRALLASIPTTDPRDRGTAVSLTGDVPSPSNPPSGCRFHTRCPEVIQPDGYDIEQRIWRRIMDLRQHLANETVDGEARASTTTLRETFSLPAQLEDDRADAVLETALEQIAAGDPDRAAALLATEFATPCERRAPSLEVTEAGQDAACLRHD</sequence>
<dbReference type="InterPro" id="IPR003593">
    <property type="entry name" value="AAA+_ATPase"/>
</dbReference>
<dbReference type="KEGG" id="nas:GCU68_10370"/>
<dbReference type="CDD" id="cd03257">
    <property type="entry name" value="ABC_NikE_OppD_transporters"/>
    <property type="match status" value="1"/>
</dbReference>
<dbReference type="InterPro" id="IPR027417">
    <property type="entry name" value="P-loop_NTPase"/>
</dbReference>
<dbReference type="PROSITE" id="PS00211">
    <property type="entry name" value="ABC_TRANSPORTER_1"/>
    <property type="match status" value="1"/>
</dbReference>
<dbReference type="GO" id="GO:0015833">
    <property type="term" value="P:peptide transport"/>
    <property type="evidence" value="ECO:0007669"/>
    <property type="project" value="InterPro"/>
</dbReference>
<feature type="domain" description="ABC transporter" evidence="6">
    <location>
        <begin position="16"/>
        <end position="266"/>
    </location>
</feature>
<dbReference type="NCBIfam" id="TIGR01727">
    <property type="entry name" value="oligo_HPY"/>
    <property type="match status" value="1"/>
</dbReference>
<dbReference type="InterPro" id="IPR050319">
    <property type="entry name" value="ABC_transp_ATP-bind"/>
</dbReference>
<dbReference type="PROSITE" id="PS50893">
    <property type="entry name" value="ABC_TRANSPORTER_2"/>
    <property type="match status" value="1"/>
</dbReference>
<dbReference type="GO" id="GO:0016887">
    <property type="term" value="F:ATP hydrolysis activity"/>
    <property type="evidence" value="ECO:0007669"/>
    <property type="project" value="InterPro"/>
</dbReference>
<dbReference type="Pfam" id="PF08352">
    <property type="entry name" value="oligo_HPY"/>
    <property type="match status" value="1"/>
</dbReference>
<dbReference type="AlphaFoldDB" id="A0A5P9P434"/>
<dbReference type="Pfam" id="PF00005">
    <property type="entry name" value="ABC_tran"/>
    <property type="match status" value="1"/>
</dbReference>
<keyword evidence="4 7" id="KW-0067">ATP-binding</keyword>
<keyword evidence="2" id="KW-0813">Transport</keyword>
<dbReference type="EMBL" id="CP045488">
    <property type="protein sequence ID" value="QFU82904.1"/>
    <property type="molecule type" value="Genomic_DNA"/>
</dbReference>
<dbReference type="PANTHER" id="PTHR43776">
    <property type="entry name" value="TRANSPORT ATP-BINDING PROTEIN"/>
    <property type="match status" value="1"/>
</dbReference>
<dbReference type="FunFam" id="3.40.50.300:FF:000016">
    <property type="entry name" value="Oligopeptide ABC transporter ATP-binding component"/>
    <property type="match status" value="1"/>
</dbReference>
<organism evidence="7 8">
    <name type="scientific">Natronorubrum aibiense</name>
    <dbReference type="NCBI Taxonomy" id="348826"/>
    <lineage>
        <taxon>Archaea</taxon>
        <taxon>Methanobacteriati</taxon>
        <taxon>Methanobacteriota</taxon>
        <taxon>Stenosarchaea group</taxon>
        <taxon>Halobacteria</taxon>
        <taxon>Halobacteriales</taxon>
        <taxon>Natrialbaceae</taxon>
        <taxon>Natronorubrum</taxon>
    </lineage>
</organism>
<keyword evidence="8" id="KW-1185">Reference proteome</keyword>
<dbReference type="GO" id="GO:0055085">
    <property type="term" value="P:transmembrane transport"/>
    <property type="evidence" value="ECO:0007669"/>
    <property type="project" value="UniProtKB-ARBA"/>
</dbReference>
<evidence type="ECO:0000256" key="1">
    <source>
        <dbReference type="ARBA" id="ARBA00005417"/>
    </source>
</evidence>
<dbReference type="PANTHER" id="PTHR43776:SF7">
    <property type="entry name" value="D,D-DIPEPTIDE TRANSPORT ATP-BINDING PROTEIN DDPF-RELATED"/>
    <property type="match status" value="1"/>
</dbReference>
<dbReference type="InterPro" id="IPR003439">
    <property type="entry name" value="ABC_transporter-like_ATP-bd"/>
</dbReference>
<name>A0A5P9P434_9EURY</name>